<organism evidence="5 6">
    <name type="scientific">Ditylenchus dipsaci</name>
    <dbReference type="NCBI Taxonomy" id="166011"/>
    <lineage>
        <taxon>Eukaryota</taxon>
        <taxon>Metazoa</taxon>
        <taxon>Ecdysozoa</taxon>
        <taxon>Nematoda</taxon>
        <taxon>Chromadorea</taxon>
        <taxon>Rhabditida</taxon>
        <taxon>Tylenchina</taxon>
        <taxon>Tylenchomorpha</taxon>
        <taxon>Sphaerularioidea</taxon>
        <taxon>Anguinidae</taxon>
        <taxon>Anguininae</taxon>
        <taxon>Ditylenchus</taxon>
    </lineage>
</organism>
<evidence type="ECO:0000313" key="5">
    <source>
        <dbReference type="Proteomes" id="UP000887574"/>
    </source>
</evidence>
<dbReference type="AlphaFoldDB" id="A0A915EI92"/>
<evidence type="ECO:0000313" key="6">
    <source>
        <dbReference type="WBParaSite" id="jg5645"/>
    </source>
</evidence>
<feature type="domain" description="FLYWCH-type" evidence="4">
    <location>
        <begin position="11"/>
        <end position="49"/>
    </location>
</feature>
<keyword evidence="1" id="KW-0479">Metal-binding</keyword>
<accession>A0A915EI92</accession>
<proteinExistence type="predicted"/>
<dbReference type="WBParaSite" id="jg5645">
    <property type="protein sequence ID" value="jg5645"/>
    <property type="gene ID" value="jg5645"/>
</dbReference>
<keyword evidence="2" id="KW-0863">Zinc-finger</keyword>
<protein>
    <submittedName>
        <fullName evidence="6">FLYWCH-type domain-containing protein</fullName>
    </submittedName>
</protein>
<dbReference type="InterPro" id="IPR007588">
    <property type="entry name" value="Znf_FLYWCH"/>
</dbReference>
<reference evidence="6" key="1">
    <citation type="submission" date="2022-11" db="UniProtKB">
        <authorList>
            <consortium name="WormBaseParasite"/>
        </authorList>
    </citation>
    <scope>IDENTIFICATION</scope>
</reference>
<evidence type="ECO:0000259" key="4">
    <source>
        <dbReference type="Pfam" id="PF04500"/>
    </source>
</evidence>
<dbReference type="Proteomes" id="UP000887574">
    <property type="component" value="Unplaced"/>
</dbReference>
<dbReference type="Pfam" id="PF04500">
    <property type="entry name" value="FLYWCH"/>
    <property type="match status" value="1"/>
</dbReference>
<name>A0A915EI92_9BILA</name>
<keyword evidence="3" id="KW-0862">Zinc</keyword>
<evidence type="ECO:0000256" key="1">
    <source>
        <dbReference type="ARBA" id="ARBA00022723"/>
    </source>
</evidence>
<evidence type="ECO:0000256" key="2">
    <source>
        <dbReference type="ARBA" id="ARBA00022771"/>
    </source>
</evidence>
<evidence type="ECO:0000256" key="3">
    <source>
        <dbReference type="ARBA" id="ARBA00022833"/>
    </source>
</evidence>
<keyword evidence="5" id="KW-1185">Reference proteome</keyword>
<dbReference type="GO" id="GO:0008270">
    <property type="term" value="F:zinc ion binding"/>
    <property type="evidence" value="ECO:0007669"/>
    <property type="project" value="UniProtKB-KW"/>
</dbReference>
<dbReference type="Gene3D" id="2.20.25.240">
    <property type="match status" value="1"/>
</dbReference>
<sequence>MKATLTGREIVQTKTYWECDKVDECGCKARIHTITGTGVILKTVGVHSHNKSATEVSVRAIENTIKDSAVNTLERPAQIFNRVLIGVEEAVQAKLDKRMITAMAFVKPEDVMPVFAELEELLPEELDPILDWFQKYYIGMVCQQARKYDGPNVCSSALERL</sequence>